<dbReference type="Gene3D" id="2.130.10.10">
    <property type="entry name" value="YVTN repeat-like/Quinoprotein amine dehydrogenase"/>
    <property type="match status" value="1"/>
</dbReference>
<dbReference type="EMBL" id="JBANRG010000016">
    <property type="protein sequence ID" value="KAK7459454.1"/>
    <property type="molecule type" value="Genomic_DNA"/>
</dbReference>
<sequence>MDGCIGYGGISIWDLATSAAVSAPHLPYEPHNRQHVYVSSTWMYFEGTDHHVFIVGNMSGQISLWYFDSAQKVFRAAGNQIVDKNGTSIVMAIDVSEPSVAPSHSGWIVTSTDDSTIAVWTLTSTFEITNVFKVDPPDGFIPRIVKFARSTRNVFSFSKRGGGLRNQQVLMLNRYAQAFVWHVETSLYPLGLAIQAFIFVPALSKFASAHTPSAATVTITKEASPVTVTIMEHVYDTITIIEVALTSSATSLTVTQTITESSPVTVTTTEKLLSIATVTESLTITAVPACSYSATVTSEQTMADLGLL</sequence>
<dbReference type="Proteomes" id="UP001498398">
    <property type="component" value="Unassembled WGS sequence"/>
</dbReference>
<accession>A0ABR1JDR6</accession>
<proteinExistence type="predicted"/>
<gene>
    <name evidence="1" type="ORF">VKT23_009435</name>
</gene>
<dbReference type="SUPFAM" id="SSF101908">
    <property type="entry name" value="Putative isomerase YbhE"/>
    <property type="match status" value="1"/>
</dbReference>
<name>A0ABR1JDR6_9AGAR</name>
<reference evidence="1 2" key="1">
    <citation type="submission" date="2024-01" db="EMBL/GenBank/DDBJ databases">
        <title>A draft genome for the cacao thread blight pathogen Marasmiellus scandens.</title>
        <authorList>
            <person name="Baruah I.K."/>
            <person name="Leung J."/>
            <person name="Bukari Y."/>
            <person name="Amoako-Attah I."/>
            <person name="Meinhardt L.W."/>
            <person name="Bailey B.A."/>
            <person name="Cohen S.P."/>
        </authorList>
    </citation>
    <scope>NUCLEOTIDE SEQUENCE [LARGE SCALE GENOMIC DNA]</scope>
    <source>
        <strain evidence="1 2">GH-19</strain>
    </source>
</reference>
<protein>
    <submittedName>
        <fullName evidence="1">Uncharacterized protein</fullName>
    </submittedName>
</protein>
<keyword evidence="2" id="KW-1185">Reference proteome</keyword>
<evidence type="ECO:0000313" key="1">
    <source>
        <dbReference type="EMBL" id="KAK7459454.1"/>
    </source>
</evidence>
<organism evidence="1 2">
    <name type="scientific">Marasmiellus scandens</name>
    <dbReference type="NCBI Taxonomy" id="2682957"/>
    <lineage>
        <taxon>Eukaryota</taxon>
        <taxon>Fungi</taxon>
        <taxon>Dikarya</taxon>
        <taxon>Basidiomycota</taxon>
        <taxon>Agaricomycotina</taxon>
        <taxon>Agaricomycetes</taxon>
        <taxon>Agaricomycetidae</taxon>
        <taxon>Agaricales</taxon>
        <taxon>Marasmiineae</taxon>
        <taxon>Omphalotaceae</taxon>
        <taxon>Marasmiellus</taxon>
    </lineage>
</organism>
<dbReference type="InterPro" id="IPR015943">
    <property type="entry name" value="WD40/YVTN_repeat-like_dom_sf"/>
</dbReference>
<evidence type="ECO:0000313" key="2">
    <source>
        <dbReference type="Proteomes" id="UP001498398"/>
    </source>
</evidence>
<comment type="caution">
    <text evidence="1">The sequence shown here is derived from an EMBL/GenBank/DDBJ whole genome shotgun (WGS) entry which is preliminary data.</text>
</comment>